<name>A0ABQ9K5R9_9CUCU</name>
<proteinExistence type="predicted"/>
<comment type="caution">
    <text evidence="1">The sequence shown here is derived from an EMBL/GenBank/DDBJ whole genome shotgun (WGS) entry which is preliminary data.</text>
</comment>
<dbReference type="InterPro" id="IPR036188">
    <property type="entry name" value="FAD/NAD-bd_sf"/>
</dbReference>
<dbReference type="Gene3D" id="3.50.50.60">
    <property type="entry name" value="FAD/NAD(P)-binding domain"/>
    <property type="match status" value="1"/>
</dbReference>
<keyword evidence="2" id="KW-1185">Reference proteome</keyword>
<dbReference type="PANTHER" id="PTHR43876">
    <property type="entry name" value="UBIQUINONE BIOSYNTHESIS MONOOXYGENASE COQ6, MITOCHONDRIAL"/>
    <property type="match status" value="1"/>
</dbReference>
<dbReference type="EMBL" id="JAPWTJ010000005">
    <property type="protein sequence ID" value="KAJ8985966.1"/>
    <property type="molecule type" value="Genomic_DNA"/>
</dbReference>
<dbReference type="InterPro" id="IPR051205">
    <property type="entry name" value="UbiH/COQ6_monooxygenase"/>
</dbReference>
<evidence type="ECO:0000313" key="1">
    <source>
        <dbReference type="EMBL" id="KAJ8985966.1"/>
    </source>
</evidence>
<reference evidence="1" key="1">
    <citation type="journal article" date="2023" name="Insect Mol. Biol.">
        <title>Genome sequencing provides insights into the evolution of gene families encoding plant cell wall-degrading enzymes in longhorned beetles.</title>
        <authorList>
            <person name="Shin N.R."/>
            <person name="Okamura Y."/>
            <person name="Kirsch R."/>
            <person name="Pauchet Y."/>
        </authorList>
    </citation>
    <scope>NUCLEOTIDE SEQUENCE</scope>
    <source>
        <strain evidence="1">MMC_N1</strain>
    </source>
</reference>
<accession>A0ABQ9K5R9</accession>
<evidence type="ECO:0008006" key="3">
    <source>
        <dbReference type="Google" id="ProtNLM"/>
    </source>
</evidence>
<dbReference type="Proteomes" id="UP001162164">
    <property type="component" value="Unassembled WGS sequence"/>
</dbReference>
<evidence type="ECO:0000313" key="2">
    <source>
        <dbReference type="Proteomes" id="UP001162164"/>
    </source>
</evidence>
<dbReference type="SUPFAM" id="SSF51905">
    <property type="entry name" value="FAD/NAD(P)-binding domain"/>
    <property type="match status" value="1"/>
</dbReference>
<dbReference type="PANTHER" id="PTHR43876:SF7">
    <property type="entry name" value="UBIQUINONE BIOSYNTHESIS MONOOXYGENASE COQ6, MITOCHONDRIAL"/>
    <property type="match status" value="1"/>
</dbReference>
<sequence>MVLMKPFVYSRVLINIYINTQRCNLIRKYSAASRNHYDIAIAGGGMVGTTLACALGKNTKLCNLRILLLEASKEKTWSLPIKYSNRVVSVNPGTYNLLNDVDAWEYISSRRYATVKRLQVWDAISDASITFGDEKSSENVSYIVENDVLLAAVNEELKKIKNVDVVYGIKVKDYHLPEIDETIVQISIEDGTKYTCDLL</sequence>
<gene>
    <name evidence="1" type="ORF">NQ317_010724</name>
</gene>
<protein>
    <recommendedName>
        <fullName evidence="3">Ubiquinone biosynthesis monooxygenase COQ6</fullName>
    </recommendedName>
</protein>
<organism evidence="1 2">
    <name type="scientific">Molorchus minor</name>
    <dbReference type="NCBI Taxonomy" id="1323400"/>
    <lineage>
        <taxon>Eukaryota</taxon>
        <taxon>Metazoa</taxon>
        <taxon>Ecdysozoa</taxon>
        <taxon>Arthropoda</taxon>
        <taxon>Hexapoda</taxon>
        <taxon>Insecta</taxon>
        <taxon>Pterygota</taxon>
        <taxon>Neoptera</taxon>
        <taxon>Endopterygota</taxon>
        <taxon>Coleoptera</taxon>
        <taxon>Polyphaga</taxon>
        <taxon>Cucujiformia</taxon>
        <taxon>Chrysomeloidea</taxon>
        <taxon>Cerambycidae</taxon>
        <taxon>Lamiinae</taxon>
        <taxon>Monochamini</taxon>
        <taxon>Molorchus</taxon>
    </lineage>
</organism>
<feature type="non-terminal residue" evidence="1">
    <location>
        <position position="199"/>
    </location>
</feature>